<comment type="caution">
    <text evidence="5">The sequence shown here is derived from an EMBL/GenBank/DDBJ whole genome shotgun (WGS) entry which is preliminary data.</text>
</comment>
<dbReference type="Gene3D" id="3.10.105.10">
    <property type="entry name" value="Dipeptide-binding Protein, Domain 3"/>
    <property type="match status" value="1"/>
</dbReference>
<dbReference type="InterPro" id="IPR030678">
    <property type="entry name" value="Peptide/Ni-bd"/>
</dbReference>
<dbReference type="InterPro" id="IPR000914">
    <property type="entry name" value="SBP_5_dom"/>
</dbReference>
<dbReference type="Gene3D" id="3.40.190.10">
    <property type="entry name" value="Periplasmic binding protein-like II"/>
    <property type="match status" value="1"/>
</dbReference>
<evidence type="ECO:0000259" key="4">
    <source>
        <dbReference type="Pfam" id="PF00496"/>
    </source>
</evidence>
<evidence type="ECO:0000256" key="2">
    <source>
        <dbReference type="ARBA" id="ARBA00022448"/>
    </source>
</evidence>
<feature type="domain" description="Solute-binding protein family 5" evidence="4">
    <location>
        <begin position="77"/>
        <end position="479"/>
    </location>
</feature>
<keyword evidence="2" id="KW-0813">Transport</keyword>
<dbReference type="Pfam" id="PF00496">
    <property type="entry name" value="SBP_bac_5"/>
    <property type="match status" value="1"/>
</dbReference>
<evidence type="ECO:0000313" key="6">
    <source>
        <dbReference type="Proteomes" id="UP001600165"/>
    </source>
</evidence>
<proteinExistence type="inferred from homology"/>
<dbReference type="EMBL" id="JBHZOL010000066">
    <property type="protein sequence ID" value="MFE4106487.1"/>
    <property type="molecule type" value="Genomic_DNA"/>
</dbReference>
<dbReference type="RefSeq" id="WP_377964295.1">
    <property type="nucleotide sequence ID" value="NZ_JBHZOL010000066.1"/>
</dbReference>
<dbReference type="PIRSF" id="PIRSF002741">
    <property type="entry name" value="MppA"/>
    <property type="match status" value="1"/>
</dbReference>
<dbReference type="Proteomes" id="UP001600165">
    <property type="component" value="Unassembled WGS sequence"/>
</dbReference>
<comment type="similarity">
    <text evidence="1">Belongs to the bacterial solute-binding protein 5 family.</text>
</comment>
<dbReference type="PANTHER" id="PTHR30290">
    <property type="entry name" value="PERIPLASMIC BINDING COMPONENT OF ABC TRANSPORTER"/>
    <property type="match status" value="1"/>
</dbReference>
<dbReference type="SUPFAM" id="SSF53850">
    <property type="entry name" value="Periplasmic binding protein-like II"/>
    <property type="match status" value="1"/>
</dbReference>
<evidence type="ECO:0000313" key="5">
    <source>
        <dbReference type="EMBL" id="MFE4106487.1"/>
    </source>
</evidence>
<dbReference type="PROSITE" id="PS51257">
    <property type="entry name" value="PROKAR_LIPOPROTEIN"/>
    <property type="match status" value="1"/>
</dbReference>
<accession>A0ABW6IE78</accession>
<evidence type="ECO:0000256" key="3">
    <source>
        <dbReference type="ARBA" id="ARBA00022729"/>
    </source>
</evidence>
<keyword evidence="3" id="KW-0732">Signal</keyword>
<dbReference type="CDD" id="cd08500">
    <property type="entry name" value="PBP2_NikA_DppA_OppA_like_4"/>
    <property type="match status" value="1"/>
</dbReference>
<protein>
    <submittedName>
        <fullName evidence="5">ABC transporter substrate-binding protein</fullName>
    </submittedName>
</protein>
<dbReference type="PANTHER" id="PTHR30290:SF9">
    <property type="entry name" value="OLIGOPEPTIDE-BINDING PROTEIN APPA"/>
    <property type="match status" value="1"/>
</dbReference>
<evidence type="ECO:0000256" key="1">
    <source>
        <dbReference type="ARBA" id="ARBA00005695"/>
    </source>
</evidence>
<organism evidence="5 6">
    <name type="scientific">Almyronema epifaneia S1</name>
    <dbReference type="NCBI Taxonomy" id="2991925"/>
    <lineage>
        <taxon>Bacteria</taxon>
        <taxon>Bacillati</taxon>
        <taxon>Cyanobacteriota</taxon>
        <taxon>Cyanophyceae</taxon>
        <taxon>Nodosilineales</taxon>
        <taxon>Nodosilineaceae</taxon>
        <taxon>Almyronema</taxon>
        <taxon>Almyronema epifaneia</taxon>
    </lineage>
</organism>
<gene>
    <name evidence="5" type="ORF">ACFVKH_09380</name>
</gene>
<dbReference type="InterPro" id="IPR039424">
    <property type="entry name" value="SBP_5"/>
</dbReference>
<reference evidence="5 6" key="1">
    <citation type="submission" date="2024-10" db="EMBL/GenBank/DDBJ databases">
        <authorList>
            <person name="Ratan Roy A."/>
            <person name="Morales Sandoval P.H."/>
            <person name="De Los Santos Villalobos S."/>
            <person name="Chakraborty S."/>
            <person name="Mukherjee J."/>
        </authorList>
    </citation>
    <scope>NUCLEOTIDE SEQUENCE [LARGE SCALE GENOMIC DNA]</scope>
    <source>
        <strain evidence="5 6">S1</strain>
    </source>
</reference>
<sequence>MGWRRWGAIALAGLLAIALTGCSLDQFRTREARTSQLVVAFSENPKTFNASLSAERPNVFDYFTYEGLLSENGITGELEPALAESWDISADNRTIVFTLRDNLRWSDGVPLTAEDFAFTFNDIYYNEAIPVNGRDGLRVGTQGLLPEIVALDERHLQVVSPEPFAPLLRTVGGTAPMPKHVLAETIQNKDADGNLIFLSTWGVDTDPNEIVCNGPYIITDYQPNERLVFERNPYYWRKDAEGNALPYIERVVRPILDETDTALLQFRSGGLDAQGVSPSNYSLLKKEEERGDFTIHIGGPAAGISFFMLNLNQGSRNGVPLVDPIKSVWFNTVEFRQAIAYAIDRRTMINNLYRGIGEPQYSPVTVQSPYYLSPAEGLKVYEYEPETARELLHQAGFQYNPQGQLLDADGNRVRFTFTTYTGSQTVDQIASQVKQDLEAIGIQLDLQFVTFSTLVDKIDNTMQWDCVFLGFTGGVEPNSAANLWLPEGRLHMFNLAATAGQEPLEGREVSDWERQIGDLYIRAAQELDEEKRKAIYAEFQQLALEYLPLIYTVNPIAMAAVRDKVQNVQYSALDTTLLWNIYELKIEETIE</sequence>
<name>A0ABW6IE78_9CYAN</name>
<keyword evidence="6" id="KW-1185">Reference proteome</keyword>